<proteinExistence type="predicted"/>
<evidence type="ECO:0000313" key="2">
    <source>
        <dbReference type="Proteomes" id="UP000441717"/>
    </source>
</evidence>
<evidence type="ECO:0000313" key="1">
    <source>
        <dbReference type="EMBL" id="MQL52071.1"/>
    </source>
</evidence>
<accession>A0A6N7IQ76</accession>
<protein>
    <submittedName>
        <fullName evidence="1">Uncharacterized protein</fullName>
    </submittedName>
</protein>
<sequence length="63" mass="7190">MDRKISLGILAVLVLVVLFVLALLHTPVPTTSASGNVATWEYVHYREWPGSYHLYLRSYNVKM</sequence>
<name>A0A6N7IQ76_9FIRM</name>
<organism evidence="1 2">
    <name type="scientific">Desulfofundulus thermobenzoicus</name>
    <dbReference type="NCBI Taxonomy" id="29376"/>
    <lineage>
        <taxon>Bacteria</taxon>
        <taxon>Bacillati</taxon>
        <taxon>Bacillota</taxon>
        <taxon>Clostridia</taxon>
        <taxon>Eubacteriales</taxon>
        <taxon>Peptococcaceae</taxon>
        <taxon>Desulfofundulus</taxon>
    </lineage>
</organism>
<dbReference type="EMBL" id="WHYR01000016">
    <property type="protein sequence ID" value="MQL52071.1"/>
    <property type="molecule type" value="Genomic_DNA"/>
</dbReference>
<dbReference type="Proteomes" id="UP000441717">
    <property type="component" value="Unassembled WGS sequence"/>
</dbReference>
<gene>
    <name evidence="1" type="ORF">GFC01_07270</name>
</gene>
<dbReference type="RefSeq" id="WP_152946000.1">
    <property type="nucleotide sequence ID" value="NZ_WHYR01000016.1"/>
</dbReference>
<reference evidence="1 2" key="1">
    <citation type="submission" date="2019-10" db="EMBL/GenBank/DDBJ databases">
        <title>Comparative genomics of sulfur disproportionating microorganisms.</title>
        <authorList>
            <person name="Ward L.M."/>
            <person name="Bertran E."/>
            <person name="Johnston D."/>
        </authorList>
    </citation>
    <scope>NUCLEOTIDE SEQUENCE [LARGE SCALE GENOMIC DNA]</scope>
    <source>
        <strain evidence="1 2">DSM 14055</strain>
    </source>
</reference>
<keyword evidence="2" id="KW-1185">Reference proteome</keyword>
<dbReference type="AlphaFoldDB" id="A0A6N7IQ76"/>
<comment type="caution">
    <text evidence="1">The sequence shown here is derived from an EMBL/GenBank/DDBJ whole genome shotgun (WGS) entry which is preliminary data.</text>
</comment>